<sequence>MKKSLVLFSIVALLTSCGKSEGSLAGNVFWKYNNFIGNKPDSGSKVHLYPLTNKSSPFKEVADVRGDFRFDKVTVGDYLLIVVSENTNASGEDIYGELKDNSKYLKKVFDYNVPEIKLSGDIVKNYAIITKTINDTTLIRLGFLTHKFRIKPVSIQKDKTTNEVIDFGHTFM</sequence>
<evidence type="ECO:0008006" key="3">
    <source>
        <dbReference type="Google" id="ProtNLM"/>
    </source>
</evidence>
<dbReference type="PROSITE" id="PS51257">
    <property type="entry name" value="PROKAR_LIPOPROTEIN"/>
    <property type="match status" value="1"/>
</dbReference>
<proteinExistence type="predicted"/>
<evidence type="ECO:0000313" key="1">
    <source>
        <dbReference type="EMBL" id="RAI73326.1"/>
    </source>
</evidence>
<reference evidence="1 2" key="1">
    <citation type="submission" date="2018-06" db="EMBL/GenBank/DDBJ databases">
        <title>Spirosoma sp. HMF3257 Genome sequencing and assembly.</title>
        <authorList>
            <person name="Kang H."/>
            <person name="Cha I."/>
            <person name="Kim H."/>
            <person name="Kang J."/>
            <person name="Joh K."/>
        </authorList>
    </citation>
    <scope>NUCLEOTIDE SEQUENCE [LARGE SCALE GENOMIC DNA]</scope>
    <source>
        <strain evidence="1 2">HMF3257</strain>
    </source>
</reference>
<protein>
    <recommendedName>
        <fullName evidence="3">Carboxypeptidase regulatory-like domain-containing protein</fullName>
    </recommendedName>
</protein>
<name>A0A327NH89_9BACT</name>
<gene>
    <name evidence="1" type="ORF">HMF3257_00720</name>
</gene>
<dbReference type="OrthoDB" id="8764943at2"/>
<dbReference type="SUPFAM" id="SSF49478">
    <property type="entry name" value="Cna protein B-type domain"/>
    <property type="match status" value="1"/>
</dbReference>
<keyword evidence="2" id="KW-1185">Reference proteome</keyword>
<organism evidence="1 2">
    <name type="scientific">Spirosoma telluris</name>
    <dbReference type="NCBI Taxonomy" id="2183553"/>
    <lineage>
        <taxon>Bacteria</taxon>
        <taxon>Pseudomonadati</taxon>
        <taxon>Bacteroidota</taxon>
        <taxon>Cytophagia</taxon>
        <taxon>Cytophagales</taxon>
        <taxon>Cytophagaceae</taxon>
        <taxon>Spirosoma</taxon>
    </lineage>
</organism>
<dbReference type="RefSeq" id="WP_111340208.1">
    <property type="nucleotide sequence ID" value="NZ_QLII01000001.1"/>
</dbReference>
<evidence type="ECO:0000313" key="2">
    <source>
        <dbReference type="Proteomes" id="UP000249016"/>
    </source>
</evidence>
<dbReference type="Proteomes" id="UP000249016">
    <property type="component" value="Unassembled WGS sequence"/>
</dbReference>
<dbReference type="AlphaFoldDB" id="A0A327NH89"/>
<accession>A0A327NH89</accession>
<dbReference type="EMBL" id="QLII01000001">
    <property type="protein sequence ID" value="RAI73326.1"/>
    <property type="molecule type" value="Genomic_DNA"/>
</dbReference>
<comment type="caution">
    <text evidence="1">The sequence shown here is derived from an EMBL/GenBank/DDBJ whole genome shotgun (WGS) entry which is preliminary data.</text>
</comment>